<organism evidence="2 3">
    <name type="scientific">Mycolicibacterium obuense</name>
    <dbReference type="NCBI Taxonomy" id="1807"/>
    <lineage>
        <taxon>Bacteria</taxon>
        <taxon>Bacillati</taxon>
        <taxon>Actinomycetota</taxon>
        <taxon>Actinomycetes</taxon>
        <taxon>Mycobacteriales</taxon>
        <taxon>Mycobacteriaceae</taxon>
        <taxon>Mycolicibacterium</taxon>
    </lineage>
</organism>
<name>A0A4V3AY96_9MYCO</name>
<feature type="transmembrane region" description="Helical" evidence="1">
    <location>
        <begin position="54"/>
        <end position="73"/>
    </location>
</feature>
<feature type="transmembrane region" description="Helical" evidence="1">
    <location>
        <begin position="6"/>
        <end position="25"/>
    </location>
</feature>
<evidence type="ECO:0000256" key="1">
    <source>
        <dbReference type="SAM" id="Phobius"/>
    </source>
</evidence>
<sequence>MPSGLVALGGSIFCLGFVIPAFKSVPGRVKPRVRSDSDGTTFLPDRGIEIPLQVGMAGALMSSVLVLILLPAGRLAIPVPPNMRYALPFTASFLVVGIAPMLWRNLRRDSMSRLRLTERGFEFLEGWRPQLADWSSVEDATSQAPQPKKSPPSAIVVILSDDTVLSLTASAYTPGGVALRNLVQFYWRHPEARGELTDGRAAERLVALH</sequence>
<keyword evidence="1" id="KW-0812">Transmembrane</keyword>
<evidence type="ECO:0000313" key="3">
    <source>
        <dbReference type="Proteomes" id="UP000294952"/>
    </source>
</evidence>
<gene>
    <name evidence="2" type="ORF">EUA04_23770</name>
</gene>
<protein>
    <submittedName>
        <fullName evidence="2">Uncharacterized protein</fullName>
    </submittedName>
</protein>
<dbReference type="Proteomes" id="UP000294952">
    <property type="component" value="Unassembled WGS sequence"/>
</dbReference>
<dbReference type="RefSeq" id="WP_133414729.1">
    <property type="nucleotide sequence ID" value="NZ_SDLP01000009.1"/>
</dbReference>
<keyword evidence="1" id="KW-1133">Transmembrane helix</keyword>
<reference evidence="2 3" key="1">
    <citation type="submission" date="2019-01" db="EMBL/GenBank/DDBJ databases">
        <title>High-quality-draft genome sequences of five non-tuberculosis mycobacteriaceae isolated from a nosocomial environment.</title>
        <authorList>
            <person name="Tiago I."/>
            <person name="Alarico S."/>
            <person name="Pereira S.G."/>
            <person name="Coelho C."/>
            <person name="Maranha A."/>
            <person name="Empadinhas N."/>
        </authorList>
    </citation>
    <scope>NUCLEOTIDE SEQUENCE [LARGE SCALE GENOMIC DNA]</scope>
    <source>
        <strain evidence="2 3">22DIII</strain>
    </source>
</reference>
<dbReference type="AlphaFoldDB" id="A0A4V3AY96"/>
<feature type="transmembrane region" description="Helical" evidence="1">
    <location>
        <begin position="85"/>
        <end position="103"/>
    </location>
</feature>
<evidence type="ECO:0000313" key="2">
    <source>
        <dbReference type="EMBL" id="TDL04218.1"/>
    </source>
</evidence>
<keyword evidence="1" id="KW-0472">Membrane</keyword>
<comment type="caution">
    <text evidence="2">The sequence shown here is derived from an EMBL/GenBank/DDBJ whole genome shotgun (WGS) entry which is preliminary data.</text>
</comment>
<proteinExistence type="predicted"/>
<dbReference type="EMBL" id="SDLP01000009">
    <property type="protein sequence ID" value="TDL04218.1"/>
    <property type="molecule type" value="Genomic_DNA"/>
</dbReference>
<accession>A0A4V3AY96</accession>